<evidence type="ECO:0000259" key="29">
    <source>
        <dbReference type="PROSITE" id="PS51907"/>
    </source>
</evidence>
<dbReference type="PANTHER" id="PTHR45873">
    <property type="entry name" value="DNA POLYMERASE ETA"/>
    <property type="match status" value="1"/>
</dbReference>
<evidence type="ECO:0000256" key="2">
    <source>
        <dbReference type="ARBA" id="ARBA00001946"/>
    </source>
</evidence>
<keyword evidence="6" id="KW-0515">Mutator protein</keyword>
<dbReference type="GO" id="GO:0042276">
    <property type="term" value="P:error-prone translesion synthesis"/>
    <property type="evidence" value="ECO:0007669"/>
    <property type="project" value="TreeGrafter"/>
</dbReference>
<evidence type="ECO:0000256" key="21">
    <source>
        <dbReference type="ARBA" id="ARBA00023242"/>
    </source>
</evidence>
<proteinExistence type="inferred from homology"/>
<evidence type="ECO:0000256" key="16">
    <source>
        <dbReference type="ARBA" id="ARBA00022842"/>
    </source>
</evidence>
<dbReference type="Pfam" id="PF00817">
    <property type="entry name" value="IMS"/>
    <property type="match status" value="1"/>
</dbReference>
<accession>A0AAN8JSV5</accession>
<evidence type="ECO:0000259" key="28">
    <source>
        <dbReference type="PROSITE" id="PS50173"/>
    </source>
</evidence>
<evidence type="ECO:0000256" key="12">
    <source>
        <dbReference type="ARBA" id="ARBA00022723"/>
    </source>
</evidence>
<dbReference type="InterPro" id="IPR052230">
    <property type="entry name" value="DNA_polymerase_eta"/>
</dbReference>
<evidence type="ECO:0000256" key="4">
    <source>
        <dbReference type="ARBA" id="ARBA00010945"/>
    </source>
</evidence>
<evidence type="ECO:0000256" key="20">
    <source>
        <dbReference type="ARBA" id="ARBA00023204"/>
    </source>
</evidence>
<dbReference type="GO" id="GO:0005657">
    <property type="term" value="C:replication fork"/>
    <property type="evidence" value="ECO:0007669"/>
    <property type="project" value="TreeGrafter"/>
</dbReference>
<comment type="subunit">
    <text evidence="25">Interacts with REV1. Interacts with monoubiquitinated PCNA, but not unmodified PCNA. Interacts with POLI; this interaction targets POLI to the replication machinery. Interacts with PALB2 and BRCA2; the interactions are direct and are required to sustain the recruitment of POLH at blocked replication forks and to stimulate POLH-dependent DNA synthesis on D loop substrates. Interacts (via C-terminus) with TRAIP. Interacts with ubiquitin. Interacts with POLDIP2.</text>
</comment>
<keyword evidence="15" id="KW-0862">Zinc</keyword>
<dbReference type="GO" id="GO:0003887">
    <property type="term" value="F:DNA-directed DNA polymerase activity"/>
    <property type="evidence" value="ECO:0007669"/>
    <property type="project" value="UniProtKB-KW"/>
</dbReference>
<comment type="subcellular location">
    <subcellularLocation>
        <location evidence="3">Nucleus</location>
    </subcellularLocation>
</comment>
<feature type="compositionally biased region" description="Low complexity" evidence="27">
    <location>
        <begin position="716"/>
        <end position="733"/>
    </location>
</feature>
<organism evidence="30 31">
    <name type="scientific">Patella caerulea</name>
    <name type="common">Rayed Mediterranean limpet</name>
    <dbReference type="NCBI Taxonomy" id="87958"/>
    <lineage>
        <taxon>Eukaryota</taxon>
        <taxon>Metazoa</taxon>
        <taxon>Spiralia</taxon>
        <taxon>Lophotrochozoa</taxon>
        <taxon>Mollusca</taxon>
        <taxon>Gastropoda</taxon>
        <taxon>Patellogastropoda</taxon>
        <taxon>Patelloidea</taxon>
        <taxon>Patellidae</taxon>
        <taxon>Patella</taxon>
    </lineage>
</organism>
<dbReference type="PIRSF" id="PIRSF036603">
    <property type="entry name" value="DPol_eta"/>
    <property type="match status" value="1"/>
</dbReference>
<dbReference type="PROSITE" id="PS50173">
    <property type="entry name" value="UMUC"/>
    <property type="match status" value="1"/>
</dbReference>
<dbReference type="SUPFAM" id="SSF100879">
    <property type="entry name" value="Lesion bypass DNA polymerase (Y-family), little finger domain"/>
    <property type="match status" value="1"/>
</dbReference>
<evidence type="ECO:0000313" key="31">
    <source>
        <dbReference type="Proteomes" id="UP001347796"/>
    </source>
</evidence>
<keyword evidence="10" id="KW-0548">Nucleotidyltransferase</keyword>
<dbReference type="PROSITE" id="PS51907">
    <property type="entry name" value="ZF_UBZ3"/>
    <property type="match status" value="1"/>
</dbReference>
<dbReference type="PANTHER" id="PTHR45873:SF1">
    <property type="entry name" value="DNA POLYMERASE ETA"/>
    <property type="match status" value="1"/>
</dbReference>
<comment type="similarity">
    <text evidence="4">Belongs to the DNA polymerase type-Y family.</text>
</comment>
<dbReference type="EC" id="2.7.7.7" evidence="5"/>
<keyword evidence="19" id="KW-0238">DNA-binding</keyword>
<evidence type="ECO:0000256" key="11">
    <source>
        <dbReference type="ARBA" id="ARBA00022705"/>
    </source>
</evidence>
<keyword evidence="14" id="KW-0863">Zinc-finger</keyword>
<dbReference type="SUPFAM" id="SSF56672">
    <property type="entry name" value="DNA/RNA polymerases"/>
    <property type="match status" value="1"/>
</dbReference>
<gene>
    <name evidence="30" type="ORF">SNE40_010871</name>
</gene>
<evidence type="ECO:0000256" key="9">
    <source>
        <dbReference type="ARBA" id="ARBA00022679"/>
    </source>
</evidence>
<keyword evidence="13" id="KW-0227">DNA damage</keyword>
<dbReference type="GO" id="GO:0035861">
    <property type="term" value="C:site of double-strand break"/>
    <property type="evidence" value="ECO:0007669"/>
    <property type="project" value="TreeGrafter"/>
</dbReference>
<dbReference type="GO" id="GO:0003684">
    <property type="term" value="F:damaged DNA binding"/>
    <property type="evidence" value="ECO:0007669"/>
    <property type="project" value="InterPro"/>
</dbReference>
<dbReference type="Proteomes" id="UP001347796">
    <property type="component" value="Unassembled WGS sequence"/>
</dbReference>
<protein>
    <recommendedName>
        <fullName evidence="23">DNA polymerase eta</fullName>
        <ecNumber evidence="5">2.7.7.7</ecNumber>
    </recommendedName>
    <alternativeName>
        <fullName evidence="26">RAD30 homolog A</fullName>
    </alternativeName>
</protein>
<evidence type="ECO:0000256" key="25">
    <source>
        <dbReference type="ARBA" id="ARBA00064665"/>
    </source>
</evidence>
<keyword evidence="20" id="KW-0234">DNA repair</keyword>
<reference evidence="30 31" key="1">
    <citation type="submission" date="2024-01" db="EMBL/GenBank/DDBJ databases">
        <title>The genome of the rayed Mediterranean limpet Patella caerulea (Linnaeus, 1758).</title>
        <authorList>
            <person name="Anh-Thu Weber A."/>
            <person name="Halstead-Nussloch G."/>
        </authorList>
    </citation>
    <scope>NUCLEOTIDE SEQUENCE [LARGE SCALE GENOMIC DNA]</scope>
    <source>
        <strain evidence="30">AATW-2023a</strain>
        <tissue evidence="30">Whole specimen</tissue>
    </source>
</reference>
<keyword evidence="7" id="KW-1017">Isopeptide bond</keyword>
<dbReference type="Gene3D" id="3.30.1490.100">
    <property type="entry name" value="DNA polymerase, Y-family, little finger domain"/>
    <property type="match status" value="1"/>
</dbReference>
<evidence type="ECO:0000256" key="13">
    <source>
        <dbReference type="ARBA" id="ARBA00022763"/>
    </source>
</evidence>
<dbReference type="InterPro" id="IPR036775">
    <property type="entry name" value="DNA_pol_Y-fam_lit_finger_sf"/>
</dbReference>
<evidence type="ECO:0000256" key="10">
    <source>
        <dbReference type="ARBA" id="ARBA00022695"/>
    </source>
</evidence>
<keyword evidence="21" id="KW-0539">Nucleus</keyword>
<dbReference type="InterPro" id="IPR043502">
    <property type="entry name" value="DNA/RNA_pol_sf"/>
</dbReference>
<evidence type="ECO:0000256" key="27">
    <source>
        <dbReference type="SAM" id="MobiDB-lite"/>
    </source>
</evidence>
<keyword evidence="18" id="KW-0239">DNA-directed DNA polymerase</keyword>
<comment type="cofactor">
    <cofactor evidence="2">
        <name>Mg(2+)</name>
        <dbReference type="ChEBI" id="CHEBI:18420"/>
    </cofactor>
</comment>
<name>A0AAN8JSV5_PATCE</name>
<evidence type="ECO:0000256" key="1">
    <source>
        <dbReference type="ARBA" id="ARBA00001936"/>
    </source>
</evidence>
<dbReference type="FunFam" id="3.40.1170.60:FF:000003">
    <property type="entry name" value="DNA polymerase eta"/>
    <property type="match status" value="1"/>
</dbReference>
<dbReference type="GO" id="GO:0008270">
    <property type="term" value="F:zinc ion binding"/>
    <property type="evidence" value="ECO:0007669"/>
    <property type="project" value="UniProtKB-KW"/>
</dbReference>
<evidence type="ECO:0000256" key="24">
    <source>
        <dbReference type="ARBA" id="ARBA00049244"/>
    </source>
</evidence>
<dbReference type="Pfam" id="PF11799">
    <property type="entry name" value="IMS_C"/>
    <property type="match status" value="1"/>
</dbReference>
<evidence type="ECO:0000256" key="26">
    <source>
        <dbReference type="ARBA" id="ARBA00080427"/>
    </source>
</evidence>
<sequence>MERTVVLVDMDCFYVQVEQRLNPSLKGKPCAVVQYKKWKGGGIIAVGYEARACGVTRNMRGDDAKGKCPEINLVHVPEVRGKADLTKYRDAGAEVIEVFSKFSSCVERASVDEAYIDMTDEVEKRMKEQNISDVTPDKLQNTFIVGFDQEETPREDGLKEWLSRVIDSEETNIYNKKLAVAACIVEEMRAAVFEETGFRCSAGIAHNKVIAKLVCGFHKPNRQTVCPHDSVQQLFSTLPVRKIRHLGGKLGDSLVEQFNVEFIGDLCRFSEEELIQSYGDKGKWLYNVCRGFDHEPVSSRQLAKSIGCGKNFTGKECLNTRKKVKHWISELSEEVTERLIKDRESNKRTAKSLTVSLRYIGDHAASRTCALLRYDKDKIRDDTFALLQKFNTSPPHQDCWTPAILNLGICAGKFVEEKTSDTPNIATMFANAKSAMSTSTSVSSSQIPDTQEVLVLAAVNIINEKEKVTKSKRGSIKTFFQNNPAKVDNTNNCVEDDRKIENIKEVPSATNSVKSSGKGFFAAKSKNLPYCDDRKIIKSKILVESSNRAIIEKCENELKSSSDLKTHEKLAEIDCNVLGKDNNNLNVNNGAKLPDSIRRTDVTSDMNCYGNTSDSDNNLENSDFETETKSAMTASAIDKASEKRSICDNMNVGSLSDAQNGDQDGAMNFVLDEADFVKCEKCQKRIPVWEMPEHHDYHFALELQKETNISMIPRISSSSQSTSKRKLSPSSSNKKSKKTKTNPNTPSLLSFFDKK</sequence>
<keyword evidence="16" id="KW-0460">Magnesium</keyword>
<keyword evidence="8" id="KW-0237">DNA synthesis</keyword>
<dbReference type="AlphaFoldDB" id="A0AAN8JSV5"/>
<dbReference type="FunFam" id="3.30.70.270:FF:000022">
    <property type="entry name" value="DNA polymerase eta"/>
    <property type="match status" value="1"/>
</dbReference>
<evidence type="ECO:0000256" key="15">
    <source>
        <dbReference type="ARBA" id="ARBA00022833"/>
    </source>
</evidence>
<evidence type="ECO:0000256" key="18">
    <source>
        <dbReference type="ARBA" id="ARBA00022932"/>
    </source>
</evidence>
<evidence type="ECO:0000256" key="7">
    <source>
        <dbReference type="ARBA" id="ARBA00022499"/>
    </source>
</evidence>
<dbReference type="InterPro" id="IPR041298">
    <property type="entry name" value="UBZ3"/>
</dbReference>
<evidence type="ECO:0000256" key="23">
    <source>
        <dbReference type="ARBA" id="ARBA00044975"/>
    </source>
</evidence>
<comment type="caution">
    <text evidence="30">The sequence shown here is derived from an EMBL/GenBank/DDBJ whole genome shotgun (WGS) entry which is preliminary data.</text>
</comment>
<evidence type="ECO:0000313" key="30">
    <source>
        <dbReference type="EMBL" id="KAK6183376.1"/>
    </source>
</evidence>
<keyword evidence="11" id="KW-0235">DNA replication</keyword>
<dbReference type="GO" id="GO:0006281">
    <property type="term" value="P:DNA repair"/>
    <property type="evidence" value="ECO:0007669"/>
    <property type="project" value="UniProtKB-KW"/>
</dbReference>
<comment type="catalytic activity">
    <reaction evidence="24">
        <text>DNA(n) + a 2'-deoxyribonucleoside 5'-triphosphate = DNA(n+1) + diphosphate</text>
        <dbReference type="Rhea" id="RHEA:22508"/>
        <dbReference type="Rhea" id="RHEA-COMP:17339"/>
        <dbReference type="Rhea" id="RHEA-COMP:17340"/>
        <dbReference type="ChEBI" id="CHEBI:33019"/>
        <dbReference type="ChEBI" id="CHEBI:61560"/>
        <dbReference type="ChEBI" id="CHEBI:173112"/>
        <dbReference type="EC" id="2.7.7.7"/>
    </reaction>
</comment>
<dbReference type="GO" id="GO:0005634">
    <property type="term" value="C:nucleus"/>
    <property type="evidence" value="ECO:0007669"/>
    <property type="project" value="UniProtKB-SubCell"/>
</dbReference>
<feature type="domain" description="UmuC" evidence="28">
    <location>
        <begin position="5"/>
        <end position="247"/>
    </location>
</feature>
<feature type="region of interest" description="Disordered" evidence="27">
    <location>
        <begin position="713"/>
        <end position="755"/>
    </location>
</feature>
<keyword evidence="9" id="KW-0808">Transferase</keyword>
<dbReference type="FunFam" id="3.30.1490.100:FF:000007">
    <property type="entry name" value="DNA polymerase eta"/>
    <property type="match status" value="1"/>
</dbReference>
<dbReference type="EMBL" id="JAZGQO010000007">
    <property type="protein sequence ID" value="KAK6183376.1"/>
    <property type="molecule type" value="Genomic_DNA"/>
</dbReference>
<dbReference type="Pfam" id="PF21704">
    <property type="entry name" value="POLH-Rev1_HhH"/>
    <property type="match status" value="1"/>
</dbReference>
<dbReference type="Gene3D" id="3.30.70.270">
    <property type="match status" value="1"/>
</dbReference>
<evidence type="ECO:0000256" key="17">
    <source>
        <dbReference type="ARBA" id="ARBA00022843"/>
    </source>
</evidence>
<keyword evidence="22" id="KW-0704">Schiff base</keyword>
<evidence type="ECO:0000256" key="8">
    <source>
        <dbReference type="ARBA" id="ARBA00022634"/>
    </source>
</evidence>
<evidence type="ECO:0000256" key="14">
    <source>
        <dbReference type="ARBA" id="ARBA00022771"/>
    </source>
</evidence>
<dbReference type="FunFam" id="1.10.150.20:FF:000014">
    <property type="entry name" value="Polymerase (DNA directed), eta"/>
    <property type="match status" value="1"/>
</dbReference>
<dbReference type="GO" id="GO:0006260">
    <property type="term" value="P:DNA replication"/>
    <property type="evidence" value="ECO:0007669"/>
    <property type="project" value="UniProtKB-KW"/>
</dbReference>
<evidence type="ECO:0000256" key="22">
    <source>
        <dbReference type="ARBA" id="ARBA00023270"/>
    </source>
</evidence>
<dbReference type="InterPro" id="IPR017961">
    <property type="entry name" value="DNA_pol_Y-fam_little_finger"/>
</dbReference>
<dbReference type="Gene3D" id="3.40.1170.60">
    <property type="match status" value="1"/>
</dbReference>
<dbReference type="Gene3D" id="1.10.150.20">
    <property type="entry name" value="5' to 3' exonuclease, C-terminal subdomain"/>
    <property type="match status" value="1"/>
</dbReference>
<keyword evidence="31" id="KW-1185">Reference proteome</keyword>
<dbReference type="InterPro" id="IPR043128">
    <property type="entry name" value="Rev_trsase/Diguanyl_cyclase"/>
</dbReference>
<keyword evidence="12" id="KW-0479">Metal-binding</keyword>
<feature type="domain" description="UBZ3-type" evidence="29">
    <location>
        <begin position="672"/>
        <end position="706"/>
    </location>
</feature>
<dbReference type="GO" id="GO:0010225">
    <property type="term" value="P:response to UV-C"/>
    <property type="evidence" value="ECO:0007669"/>
    <property type="project" value="UniProtKB-ARBA"/>
</dbReference>
<evidence type="ECO:0000256" key="6">
    <source>
        <dbReference type="ARBA" id="ARBA00022457"/>
    </source>
</evidence>
<dbReference type="Pfam" id="PF18439">
    <property type="entry name" value="zf_UBZ"/>
    <property type="match status" value="1"/>
</dbReference>
<evidence type="ECO:0000256" key="5">
    <source>
        <dbReference type="ARBA" id="ARBA00012417"/>
    </source>
</evidence>
<evidence type="ECO:0000256" key="19">
    <source>
        <dbReference type="ARBA" id="ARBA00023125"/>
    </source>
</evidence>
<dbReference type="InterPro" id="IPR001126">
    <property type="entry name" value="UmuC"/>
</dbReference>
<evidence type="ECO:0000256" key="3">
    <source>
        <dbReference type="ARBA" id="ARBA00004123"/>
    </source>
</evidence>
<comment type="cofactor">
    <cofactor evidence="1">
        <name>Mn(2+)</name>
        <dbReference type="ChEBI" id="CHEBI:29035"/>
    </cofactor>
</comment>
<keyword evidence="17" id="KW-0832">Ubl conjugation</keyword>